<dbReference type="SMART" id="SM00267">
    <property type="entry name" value="GGDEF"/>
    <property type="match status" value="1"/>
</dbReference>
<keyword evidence="3" id="KW-1133">Transmembrane helix</keyword>
<keyword evidence="6" id="KW-1185">Reference proteome</keyword>
<dbReference type="NCBIfam" id="TIGR00254">
    <property type="entry name" value="GGDEF"/>
    <property type="match status" value="1"/>
</dbReference>
<accession>A0A5Q0CE74</accession>
<evidence type="ECO:0000256" key="1">
    <source>
        <dbReference type="ARBA" id="ARBA00012528"/>
    </source>
</evidence>
<dbReference type="SUPFAM" id="SSF55073">
    <property type="entry name" value="Nucleotide cyclase"/>
    <property type="match status" value="1"/>
</dbReference>
<dbReference type="PROSITE" id="PS50887">
    <property type="entry name" value="GGDEF"/>
    <property type="match status" value="1"/>
</dbReference>
<organism evidence="5 6">
    <name type="scientific">Rhizobium grahamii</name>
    <dbReference type="NCBI Taxonomy" id="1120045"/>
    <lineage>
        <taxon>Bacteria</taxon>
        <taxon>Pseudomonadati</taxon>
        <taxon>Pseudomonadota</taxon>
        <taxon>Alphaproteobacteria</taxon>
        <taxon>Hyphomicrobiales</taxon>
        <taxon>Rhizobiaceae</taxon>
        <taxon>Rhizobium/Agrobacterium group</taxon>
        <taxon>Rhizobium</taxon>
    </lineage>
</organism>
<dbReference type="EC" id="2.7.7.65" evidence="1"/>
<name>A0A5Q0CE74_9HYPH</name>
<evidence type="ECO:0000313" key="5">
    <source>
        <dbReference type="EMBL" id="QFY62257.1"/>
    </source>
</evidence>
<dbReference type="Proteomes" id="UP000326881">
    <property type="component" value="Chromosome"/>
</dbReference>
<dbReference type="InterPro" id="IPR029787">
    <property type="entry name" value="Nucleotide_cyclase"/>
</dbReference>
<dbReference type="RefSeq" id="WP_153272281.1">
    <property type="nucleotide sequence ID" value="NZ_CP043498.1"/>
</dbReference>
<keyword evidence="3" id="KW-0812">Transmembrane</keyword>
<evidence type="ECO:0000259" key="4">
    <source>
        <dbReference type="PROSITE" id="PS50887"/>
    </source>
</evidence>
<dbReference type="PANTHER" id="PTHR45138">
    <property type="entry name" value="REGULATORY COMPONENTS OF SENSORY TRANSDUCTION SYSTEM"/>
    <property type="match status" value="1"/>
</dbReference>
<proteinExistence type="predicted"/>
<feature type="domain" description="GGDEF" evidence="4">
    <location>
        <begin position="158"/>
        <end position="290"/>
    </location>
</feature>
<evidence type="ECO:0000313" key="6">
    <source>
        <dbReference type="Proteomes" id="UP000326881"/>
    </source>
</evidence>
<dbReference type="GO" id="GO:0052621">
    <property type="term" value="F:diguanylate cyclase activity"/>
    <property type="evidence" value="ECO:0007669"/>
    <property type="project" value="UniProtKB-EC"/>
</dbReference>
<dbReference type="Pfam" id="PF00990">
    <property type="entry name" value="GGDEF"/>
    <property type="match status" value="1"/>
</dbReference>
<gene>
    <name evidence="5" type="ORF">FZ934_18770</name>
</gene>
<feature type="transmembrane region" description="Helical" evidence="3">
    <location>
        <begin position="47"/>
        <end position="70"/>
    </location>
</feature>
<dbReference type="KEGG" id="rgr:FZ934_18770"/>
<dbReference type="OrthoDB" id="9812260at2"/>
<dbReference type="Gene3D" id="3.30.70.270">
    <property type="match status" value="1"/>
</dbReference>
<dbReference type="CDD" id="cd01949">
    <property type="entry name" value="GGDEF"/>
    <property type="match status" value="1"/>
</dbReference>
<dbReference type="InterPro" id="IPR050469">
    <property type="entry name" value="Diguanylate_Cyclase"/>
</dbReference>
<sequence>MNLSLSDIREKFSASLTFKIFAICFLSTHVPLLALVAYLVTGFRSEALPVLLLVLAATLVGTILCLASVWRLIKPLHQVANVVEAYRSTGAVQAVHSSRKDEIGVVTNGISVLIGELDATLSQLRRQATTDVLTGLGNRRWLKEIASLEVNRAQRERTPLSVVVFDLDHFKQINDQFGHDVGDQVLMMTGATIQHCLRPYDIAARIGGEEFCLVLPRTDVDAATAIADRLRTQLESKMVGPLPKGRVTASFGVYHGDPNSETLKTMLTEADRKLYAAKNAGRNRVHAEVAPSIRDRRIRA</sequence>
<evidence type="ECO:0000256" key="2">
    <source>
        <dbReference type="ARBA" id="ARBA00034247"/>
    </source>
</evidence>
<dbReference type="EMBL" id="CP043498">
    <property type="protein sequence ID" value="QFY62257.1"/>
    <property type="molecule type" value="Genomic_DNA"/>
</dbReference>
<reference evidence="5 6" key="1">
    <citation type="submission" date="2019-08" db="EMBL/GenBank/DDBJ databases">
        <title>Prosopis cineraria nodule microbiome.</title>
        <authorList>
            <person name="Ali R."/>
            <person name="Chaluvadi S.R."/>
            <person name="Wang X."/>
        </authorList>
    </citation>
    <scope>NUCLEOTIDE SEQUENCE [LARGE SCALE GENOMIC DNA]</scope>
    <source>
        <strain evidence="5 6">BG7</strain>
    </source>
</reference>
<dbReference type="Gene3D" id="6.10.340.10">
    <property type="match status" value="1"/>
</dbReference>
<dbReference type="InterPro" id="IPR043128">
    <property type="entry name" value="Rev_trsase/Diguanyl_cyclase"/>
</dbReference>
<dbReference type="FunFam" id="3.30.70.270:FF:000001">
    <property type="entry name" value="Diguanylate cyclase domain protein"/>
    <property type="match status" value="1"/>
</dbReference>
<feature type="transmembrane region" description="Helical" evidence="3">
    <location>
        <begin position="20"/>
        <end position="41"/>
    </location>
</feature>
<comment type="catalytic activity">
    <reaction evidence="2">
        <text>2 GTP = 3',3'-c-di-GMP + 2 diphosphate</text>
        <dbReference type="Rhea" id="RHEA:24898"/>
        <dbReference type="ChEBI" id="CHEBI:33019"/>
        <dbReference type="ChEBI" id="CHEBI:37565"/>
        <dbReference type="ChEBI" id="CHEBI:58805"/>
        <dbReference type="EC" id="2.7.7.65"/>
    </reaction>
</comment>
<dbReference type="InterPro" id="IPR000160">
    <property type="entry name" value="GGDEF_dom"/>
</dbReference>
<dbReference type="AlphaFoldDB" id="A0A5Q0CE74"/>
<evidence type="ECO:0000256" key="3">
    <source>
        <dbReference type="SAM" id="Phobius"/>
    </source>
</evidence>
<keyword evidence="3" id="KW-0472">Membrane</keyword>
<protein>
    <recommendedName>
        <fullName evidence="1">diguanylate cyclase</fullName>
        <ecNumber evidence="1">2.7.7.65</ecNumber>
    </recommendedName>
</protein>
<dbReference type="PANTHER" id="PTHR45138:SF9">
    <property type="entry name" value="DIGUANYLATE CYCLASE DGCM-RELATED"/>
    <property type="match status" value="1"/>
</dbReference>